<evidence type="ECO:0000313" key="2">
    <source>
        <dbReference type="EMBL" id="MDK6502413.1"/>
    </source>
</evidence>
<evidence type="ECO:0000256" key="1">
    <source>
        <dbReference type="SAM" id="Phobius"/>
    </source>
</evidence>
<organism evidence="2 3">
    <name type="scientific">Lactobacillus crispatus</name>
    <dbReference type="NCBI Taxonomy" id="47770"/>
    <lineage>
        <taxon>Bacteria</taxon>
        <taxon>Bacillati</taxon>
        <taxon>Bacillota</taxon>
        <taxon>Bacilli</taxon>
        <taxon>Lactobacillales</taxon>
        <taxon>Lactobacillaceae</taxon>
        <taxon>Lactobacillus</taxon>
    </lineage>
</organism>
<dbReference type="EMBL" id="JASOGN010000012">
    <property type="protein sequence ID" value="MDK6502413.1"/>
    <property type="molecule type" value="Genomic_DNA"/>
</dbReference>
<keyword evidence="1" id="KW-1133">Transmembrane helix</keyword>
<proteinExistence type="predicted"/>
<accession>A0AAW6XJ50</accession>
<dbReference type="RefSeq" id="WP_101887250.1">
    <property type="nucleotide sequence ID" value="NZ_JASOGN010000012.1"/>
</dbReference>
<keyword evidence="1" id="KW-0472">Membrane</keyword>
<gene>
    <name evidence="2" type="ORF">QP235_04260</name>
</gene>
<comment type="caution">
    <text evidence="2">The sequence shown here is derived from an EMBL/GenBank/DDBJ whole genome shotgun (WGS) entry which is preliminary data.</text>
</comment>
<sequence length="192" mass="22383">MRQQKKERESNLKIWTMTAGVLFAILGMFAIVRIPKNDELNDIKAEIQSIEKQIVQEKNSQTRNSAYKQKFDVVSAEAKARDKFLKVIPAIYTKRKYSSAKQKEEFSDWMKIFPGKEGKNFIKNNGDSYGYLRNKSTTVYFGNLTDVNHTKITVVTLVESDNKKEVTYGWDFDYNLKTQRINGFKEINVERN</sequence>
<feature type="transmembrane region" description="Helical" evidence="1">
    <location>
        <begin position="12"/>
        <end position="32"/>
    </location>
</feature>
<keyword evidence="1" id="KW-0812">Transmembrane</keyword>
<protein>
    <submittedName>
        <fullName evidence="2">Uncharacterized protein</fullName>
    </submittedName>
</protein>
<reference evidence="2" key="1">
    <citation type="submission" date="2023-05" db="EMBL/GenBank/DDBJ databases">
        <title>Cataloging the Phylogenetic Diversity of Human Bladder Bacteria.</title>
        <authorList>
            <person name="Du J."/>
        </authorList>
    </citation>
    <scope>NUCLEOTIDE SEQUENCE</scope>
    <source>
        <strain evidence="2">UMB9226</strain>
    </source>
</reference>
<evidence type="ECO:0000313" key="3">
    <source>
        <dbReference type="Proteomes" id="UP001230300"/>
    </source>
</evidence>
<name>A0AAW6XJ50_9LACO</name>
<dbReference type="Proteomes" id="UP001230300">
    <property type="component" value="Unassembled WGS sequence"/>
</dbReference>
<dbReference type="AlphaFoldDB" id="A0AAW6XJ50"/>